<proteinExistence type="predicted"/>
<protein>
    <submittedName>
        <fullName evidence="2">Uncharacterized protein</fullName>
    </submittedName>
</protein>
<dbReference type="PANTHER" id="PTHR48145:SF5">
    <property type="entry name" value="NUCLEAR ENVELOPE-ASSOCIATED PROTEIN 2"/>
    <property type="match status" value="1"/>
</dbReference>
<feature type="coiled-coil region" evidence="1">
    <location>
        <begin position="287"/>
        <end position="370"/>
    </location>
</feature>
<accession>A0AAD3XP26</accession>
<name>A0AAD3XP26_NEPGR</name>
<feature type="coiled-coil region" evidence="1">
    <location>
        <begin position="92"/>
        <end position="238"/>
    </location>
</feature>
<gene>
    <name evidence="2" type="ORF">Nepgr_013212</name>
</gene>
<organism evidence="2 3">
    <name type="scientific">Nepenthes gracilis</name>
    <name type="common">Slender pitcher plant</name>
    <dbReference type="NCBI Taxonomy" id="150966"/>
    <lineage>
        <taxon>Eukaryota</taxon>
        <taxon>Viridiplantae</taxon>
        <taxon>Streptophyta</taxon>
        <taxon>Embryophyta</taxon>
        <taxon>Tracheophyta</taxon>
        <taxon>Spermatophyta</taxon>
        <taxon>Magnoliopsida</taxon>
        <taxon>eudicotyledons</taxon>
        <taxon>Gunneridae</taxon>
        <taxon>Pentapetalae</taxon>
        <taxon>Caryophyllales</taxon>
        <taxon>Nepenthaceae</taxon>
        <taxon>Nepenthes</taxon>
    </lineage>
</organism>
<comment type="caution">
    <text evidence="2">The sequence shown here is derived from an EMBL/GenBank/DDBJ whole genome shotgun (WGS) entry which is preliminary data.</text>
</comment>
<reference evidence="2" key="1">
    <citation type="submission" date="2023-05" db="EMBL/GenBank/DDBJ databases">
        <title>Nepenthes gracilis genome sequencing.</title>
        <authorList>
            <person name="Fukushima K."/>
        </authorList>
    </citation>
    <scope>NUCLEOTIDE SEQUENCE</scope>
    <source>
        <strain evidence="2">SING2019-196</strain>
    </source>
</reference>
<dbReference type="EMBL" id="BSYO01000011">
    <property type="protein sequence ID" value="GMH11371.1"/>
    <property type="molecule type" value="Genomic_DNA"/>
</dbReference>
<evidence type="ECO:0000256" key="1">
    <source>
        <dbReference type="SAM" id="Coils"/>
    </source>
</evidence>
<keyword evidence="3" id="KW-1185">Reference proteome</keyword>
<keyword evidence="1" id="KW-0175">Coiled coil</keyword>
<dbReference type="InterPro" id="IPR049932">
    <property type="entry name" value="NEAP1-4"/>
</dbReference>
<dbReference type="PANTHER" id="PTHR48145">
    <property type="entry name" value="NUCLEAR ENVELOPE-ASSOCIATED PROTEIN 1"/>
    <property type="match status" value="1"/>
</dbReference>
<sequence>MEKVDRSQFLDLPLIDGGDNRFDGISWLLLPSLHYDRPVNLASRTQILKAHVHSQTQLATFLLNFSKMTSNSGRPTSSPSPSDPAVDIDPLLKDLSEKKQSFRRNVVSLAAELKDVRTRLSLKEQSHAKEAITRQEVEAKAKNMEEEICRLQKSLETRNAQIQESTSTAEKYLSELDELRSQLIATQATADASAASAQSAQRQCSVLVKELDEKNNSLIEHEDHVQRLAEQLHLLQKDLQAREFSQKQLKDEVFRVECDIMEAVAKAGATKDFELRRILDELSSKNLEKVSRVLTAKDEEIAKLKDEIRILSAHWKLKAEEMEFQLEKHRRADQELKKRVLKLEFCLQEARSQTRKLQRLGERRDKAIKELRDQLATKQQGAAESGEKQNFWETPSFKILASMSMLILVLFSKR</sequence>
<dbReference type="AlphaFoldDB" id="A0AAD3XP26"/>
<evidence type="ECO:0000313" key="2">
    <source>
        <dbReference type="EMBL" id="GMH11371.1"/>
    </source>
</evidence>
<dbReference type="Proteomes" id="UP001279734">
    <property type="component" value="Unassembled WGS sequence"/>
</dbReference>
<evidence type="ECO:0000313" key="3">
    <source>
        <dbReference type="Proteomes" id="UP001279734"/>
    </source>
</evidence>